<reference evidence="2" key="1">
    <citation type="submission" date="2018-05" db="EMBL/GenBank/DDBJ databases">
        <authorList>
            <person name="Lanie J.A."/>
            <person name="Ng W.-L."/>
            <person name="Kazmierczak K.M."/>
            <person name="Andrzejewski T.M."/>
            <person name="Davidsen T.M."/>
            <person name="Wayne K.J."/>
            <person name="Tettelin H."/>
            <person name="Glass J.I."/>
            <person name="Rusch D."/>
            <person name="Podicherti R."/>
            <person name="Tsui H.-C.T."/>
            <person name="Winkler M.E."/>
        </authorList>
    </citation>
    <scope>NUCLEOTIDE SEQUENCE</scope>
</reference>
<evidence type="ECO:0000256" key="1">
    <source>
        <dbReference type="ARBA" id="ARBA00022485"/>
    </source>
</evidence>
<sequence length="152" mass="16959">RGVIVRNQAVLQRGVNDDAQTMVALIRRLSYLNVQPYYVFVHDMVRGVEELRTTLQSAIDLEKQVRGSTAGFNIPAFVLDTMGGGGKRHVHSHEHYDREAGIAVFISPVVRPGRQFFYFDPIHELGVETQGRWADAEERAAIIQAARQAAGS</sequence>
<accession>A0A382I5S2</accession>
<keyword evidence="1" id="KW-0411">Iron-sulfur</keyword>
<protein>
    <recommendedName>
        <fullName evidence="3">KamA family radical SAM protein</fullName>
    </recommendedName>
</protein>
<feature type="non-terminal residue" evidence="2">
    <location>
        <position position="1"/>
    </location>
</feature>
<keyword evidence="1" id="KW-0479">Metal-binding</keyword>
<dbReference type="InterPro" id="IPR013785">
    <property type="entry name" value="Aldolase_TIM"/>
</dbReference>
<evidence type="ECO:0008006" key="3">
    <source>
        <dbReference type="Google" id="ProtNLM"/>
    </source>
</evidence>
<dbReference type="PANTHER" id="PTHR30538">
    <property type="entry name" value="LYSINE 2,3-AMINOMUTASE-RELATED"/>
    <property type="match status" value="1"/>
</dbReference>
<dbReference type="GO" id="GO:0051539">
    <property type="term" value="F:4 iron, 4 sulfur cluster binding"/>
    <property type="evidence" value="ECO:0007669"/>
    <property type="project" value="UniProtKB-KW"/>
</dbReference>
<proteinExistence type="predicted"/>
<gene>
    <name evidence="2" type="ORF">METZ01_LOCUS247599</name>
</gene>
<dbReference type="PANTHER" id="PTHR30538:SF0">
    <property type="entry name" value="L-LYSINE 2,3-AMINOMUTASE AQ_1632-RELATED"/>
    <property type="match status" value="1"/>
</dbReference>
<organism evidence="2">
    <name type="scientific">marine metagenome</name>
    <dbReference type="NCBI Taxonomy" id="408172"/>
    <lineage>
        <taxon>unclassified sequences</taxon>
        <taxon>metagenomes</taxon>
        <taxon>ecological metagenomes</taxon>
    </lineage>
</organism>
<keyword evidence="1" id="KW-0408">Iron</keyword>
<dbReference type="InterPro" id="IPR003739">
    <property type="entry name" value="Lys_aminomutase/Glu_NH3_mut"/>
</dbReference>
<evidence type="ECO:0000313" key="2">
    <source>
        <dbReference type="EMBL" id="SVB94745.1"/>
    </source>
</evidence>
<dbReference type="AlphaFoldDB" id="A0A382I5S2"/>
<keyword evidence="1" id="KW-0004">4Fe-4S</keyword>
<dbReference type="EMBL" id="UINC01065267">
    <property type="protein sequence ID" value="SVB94745.1"/>
    <property type="molecule type" value="Genomic_DNA"/>
</dbReference>
<name>A0A382I5S2_9ZZZZ</name>
<dbReference type="Gene3D" id="3.20.20.70">
    <property type="entry name" value="Aldolase class I"/>
    <property type="match status" value="1"/>
</dbReference>